<evidence type="ECO:0000256" key="1">
    <source>
        <dbReference type="SAM" id="MobiDB-lite"/>
    </source>
</evidence>
<name>A0A6C0F159_9ZZZZ</name>
<evidence type="ECO:0000313" key="2">
    <source>
        <dbReference type="EMBL" id="QHT34772.1"/>
    </source>
</evidence>
<dbReference type="AlphaFoldDB" id="A0A6C0F159"/>
<feature type="region of interest" description="Disordered" evidence="1">
    <location>
        <begin position="118"/>
        <end position="163"/>
    </location>
</feature>
<reference evidence="2" key="1">
    <citation type="journal article" date="2020" name="Nature">
        <title>Giant virus diversity and host interactions through global metagenomics.</title>
        <authorList>
            <person name="Schulz F."/>
            <person name="Roux S."/>
            <person name="Paez-Espino D."/>
            <person name="Jungbluth S."/>
            <person name="Walsh D.A."/>
            <person name="Denef V.J."/>
            <person name="McMahon K.D."/>
            <person name="Konstantinidis K.T."/>
            <person name="Eloe-Fadrosh E.A."/>
            <person name="Kyrpides N.C."/>
            <person name="Woyke T."/>
        </authorList>
    </citation>
    <scope>NUCLEOTIDE SEQUENCE</scope>
    <source>
        <strain evidence="2">GVMAG-M-3300009163-63</strain>
    </source>
</reference>
<accession>A0A6C0F159</accession>
<protein>
    <submittedName>
        <fullName evidence="2">Uncharacterized protein</fullName>
    </submittedName>
</protein>
<feature type="compositionally biased region" description="Polar residues" evidence="1">
    <location>
        <begin position="124"/>
        <end position="137"/>
    </location>
</feature>
<organism evidence="2">
    <name type="scientific">viral metagenome</name>
    <dbReference type="NCBI Taxonomy" id="1070528"/>
    <lineage>
        <taxon>unclassified sequences</taxon>
        <taxon>metagenomes</taxon>
        <taxon>organismal metagenomes</taxon>
    </lineage>
</organism>
<feature type="compositionally biased region" description="Basic residues" evidence="1">
    <location>
        <begin position="139"/>
        <end position="163"/>
    </location>
</feature>
<proteinExistence type="predicted"/>
<dbReference type="EMBL" id="MN739009">
    <property type="protein sequence ID" value="QHT34772.1"/>
    <property type="molecule type" value="Genomic_DNA"/>
</dbReference>
<sequence>MVSKIKQSGGCTDRQKGIAAQIRTFTNGELREELNKIVHSGDSTSSKTHHPSNEYIDLSNNFDSKAEDVINRGIDFIKNSNIKYKQKNKILNGVVQLNSKTNATTMYNKPMTTLSRVTPRKSFLTATKSRTTPNETTVKSRRSRRSRSRNRKSRRNRSRRSRS</sequence>